<dbReference type="Gene3D" id="3.40.50.720">
    <property type="entry name" value="NAD(P)-binding Rossmann-like Domain"/>
    <property type="match status" value="1"/>
</dbReference>
<dbReference type="PANTHER" id="PTHR42820">
    <property type="entry name" value="SHORT-CHAIN DEHYDROGENASE REDUCTASE"/>
    <property type="match status" value="1"/>
</dbReference>
<dbReference type="SUPFAM" id="SSF51735">
    <property type="entry name" value="NAD(P)-binding Rossmann-fold domains"/>
    <property type="match status" value="1"/>
</dbReference>
<dbReference type="CDD" id="cd05233">
    <property type="entry name" value="SDR_c"/>
    <property type="match status" value="1"/>
</dbReference>
<dbReference type="InterPro" id="IPR002347">
    <property type="entry name" value="SDR_fam"/>
</dbReference>
<dbReference type="AlphaFoldDB" id="A0A510ICE7"/>
<proteinExistence type="inferred from homology"/>
<evidence type="ECO:0000256" key="1">
    <source>
        <dbReference type="ARBA" id="ARBA00006484"/>
    </source>
</evidence>
<comment type="similarity">
    <text evidence="1">Belongs to the short-chain dehydrogenases/reductases (SDR) family.</text>
</comment>
<evidence type="ECO:0000313" key="3">
    <source>
        <dbReference type="Proteomes" id="UP000315115"/>
    </source>
</evidence>
<dbReference type="PRINTS" id="PR00080">
    <property type="entry name" value="SDRFAMILY"/>
</dbReference>
<name>A0A510ICE7_9VIBR</name>
<dbReference type="Proteomes" id="UP000315115">
    <property type="component" value="Chromosome 2"/>
</dbReference>
<accession>A0A510ICE7</accession>
<organism evidence="2 3">
    <name type="scientific">Vibrio rotiferianus</name>
    <dbReference type="NCBI Taxonomy" id="190895"/>
    <lineage>
        <taxon>Bacteria</taxon>
        <taxon>Pseudomonadati</taxon>
        <taxon>Pseudomonadota</taxon>
        <taxon>Gammaproteobacteria</taxon>
        <taxon>Vibrionales</taxon>
        <taxon>Vibrionaceae</taxon>
        <taxon>Vibrio</taxon>
    </lineage>
</organism>
<reference evidence="3" key="1">
    <citation type="submission" date="2019-07" db="EMBL/GenBank/DDBJ databases">
        <title>Complete Genome Sequences of Vibrion rotiferianus strain AM7.</title>
        <authorList>
            <person name="Miyazaki K."/>
            <person name="Wiseschart A."/>
            <person name="Pootanakit K."/>
            <person name="Ishimori K."/>
            <person name="Kitahara K."/>
        </authorList>
    </citation>
    <scope>NUCLEOTIDE SEQUENCE [LARGE SCALE GENOMIC DNA]</scope>
    <source>
        <strain evidence="3">AM7</strain>
    </source>
</reference>
<gene>
    <name evidence="2" type="ORF">VroAM7_41180</name>
</gene>
<protein>
    <submittedName>
        <fullName evidence="2">Short chain dehydrogenase</fullName>
    </submittedName>
</protein>
<sequence length="264" mass="28023">MSVVQKYIKFEGKIMTLLSNKVAIITGAASGIGLDSVRLFLDEGAQVVAGDINVSPEILAICEENNNCFFTTADVTFESDHQKMIDLAIEKFGKVDICFNNAGIIGDTGNLGADQDMNLFDTVFNVNVRGVALAMNKQIKYFLSAGIENPAIINTSSIAGKAAVPGCAPYIASKHAVVGLTKTYAVDYAKYGIRINMVAPGVIATPMITEDADEERAAATLAAHPIGRIGQPREISELVAFLGSDRAGFINGAYYNVDGGYLAI</sequence>
<dbReference type="EMBL" id="AP019799">
    <property type="protein sequence ID" value="BBL91465.1"/>
    <property type="molecule type" value="Genomic_DNA"/>
</dbReference>
<dbReference type="PANTHER" id="PTHR42820:SF1">
    <property type="entry name" value="SHORT-CHAIN DEHYDROGENASE_REDUCTASE FAMILY PROTEIN"/>
    <property type="match status" value="1"/>
</dbReference>
<dbReference type="FunFam" id="3.40.50.720:FF:000084">
    <property type="entry name" value="Short-chain dehydrogenase reductase"/>
    <property type="match status" value="1"/>
</dbReference>
<dbReference type="PRINTS" id="PR00081">
    <property type="entry name" value="GDHRDH"/>
</dbReference>
<evidence type="ECO:0000313" key="2">
    <source>
        <dbReference type="EMBL" id="BBL91465.1"/>
    </source>
</evidence>
<dbReference type="Pfam" id="PF13561">
    <property type="entry name" value="adh_short_C2"/>
    <property type="match status" value="1"/>
</dbReference>
<dbReference type="InterPro" id="IPR036291">
    <property type="entry name" value="NAD(P)-bd_dom_sf"/>
</dbReference>